<protein>
    <submittedName>
        <fullName evidence="3">Uncharacterized protein</fullName>
    </submittedName>
</protein>
<feature type="region of interest" description="Disordered" evidence="2">
    <location>
        <begin position="490"/>
        <end position="523"/>
    </location>
</feature>
<reference evidence="3" key="2">
    <citation type="submission" date="2022-01" db="EMBL/GenBank/DDBJ databases">
        <authorList>
            <person name="Yamashiro T."/>
            <person name="Shiraishi A."/>
            <person name="Satake H."/>
            <person name="Nakayama K."/>
        </authorList>
    </citation>
    <scope>NUCLEOTIDE SEQUENCE</scope>
</reference>
<evidence type="ECO:0000256" key="2">
    <source>
        <dbReference type="SAM" id="MobiDB-lite"/>
    </source>
</evidence>
<name>A0ABQ4WR44_9ASTR</name>
<dbReference type="EMBL" id="BQNB010008862">
    <property type="protein sequence ID" value="GJS55350.1"/>
    <property type="molecule type" value="Genomic_DNA"/>
</dbReference>
<sequence length="823" mass="94827">MSSHGLPAWQSVIETHCVTSGTATARTTDDGEMEITTSIDGQVKTITEASLRIHLKLEDSNGITSLPNTKIFEQLALMGHVSDSARLTFQKGHLSLQWRTFNFSKMIFDAMVKNLDSTHKFLMYPRFLQICLNKQKRLLQPHTRTYPTPTLTQKLISNMKRVSKGYSRVEFPLFPTMTTTPESSPSRITSSPSLSPQTHQSHQSSPLRDITRQAAEIPQSQFHTQTQVANEDTFTCVNVDAGGSTTIDIGLDAGQGSDRVEVLENDLQQTKKVYSSTLIKLILRVKKLEKKVKTNKARRRVRIVISKGEDAKEDSSKQGRKIYEIDKDPIVLLVQPKQDIEYDFDVSTAEGFTTASVPVTTARIEISTANISVSTASMTFEVSTAAKNLVLQEQINEEERQRIARDAEIAKQLQEEFDRARQEKEVVAEANQAHDIDWSDPAVLRYHAGGYKQSHFKGMKYEDIRPIYKRVWDQNQSFIPKDSEIEKEVMKRPRFDFQQKSSKKRSREDSDEDNAKKQKLKDDAEKIELRDSMDVVPRDDIAIDVESLATKYSIFDWKTHVLIENMMYYQIFRADGSLKNYKVFSEMLDDFDRQDGDLKILFEPNEEDEIWKNQQEKKYPLTQEMLSKMLSRRLEVDQESEMAFELLRADGNSQMYLTFGKMLKNFNKEDLEVLWSIVKARFKKIDPVNYMDNFLLLNLKTMFEHHVEDSVWKNQQGLFKMYPLTNHTLHQMFNNVKLQVDYECEMAFELLRLVKKQLKEVYGRIVGIKRLHDDLRVTAVKLMLLVQKLLLLVLKVNAAGIKVTTAGSVYADKEEIKDLSEKK</sequence>
<dbReference type="Proteomes" id="UP001151760">
    <property type="component" value="Unassembled WGS sequence"/>
</dbReference>
<evidence type="ECO:0000256" key="1">
    <source>
        <dbReference type="SAM" id="Coils"/>
    </source>
</evidence>
<comment type="caution">
    <text evidence="3">The sequence shown here is derived from an EMBL/GenBank/DDBJ whole genome shotgun (WGS) entry which is preliminary data.</text>
</comment>
<keyword evidence="4" id="KW-1185">Reference proteome</keyword>
<feature type="region of interest" description="Disordered" evidence="2">
    <location>
        <begin position="175"/>
        <end position="207"/>
    </location>
</feature>
<keyword evidence="1" id="KW-0175">Coiled coil</keyword>
<evidence type="ECO:0000313" key="4">
    <source>
        <dbReference type="Proteomes" id="UP001151760"/>
    </source>
</evidence>
<proteinExistence type="predicted"/>
<accession>A0ABQ4WR44</accession>
<feature type="compositionally biased region" description="Basic and acidic residues" evidence="2">
    <location>
        <begin position="513"/>
        <end position="523"/>
    </location>
</feature>
<gene>
    <name evidence="3" type="ORF">Tco_0628712</name>
</gene>
<evidence type="ECO:0000313" key="3">
    <source>
        <dbReference type="EMBL" id="GJS55350.1"/>
    </source>
</evidence>
<organism evidence="3 4">
    <name type="scientific">Tanacetum coccineum</name>
    <dbReference type="NCBI Taxonomy" id="301880"/>
    <lineage>
        <taxon>Eukaryota</taxon>
        <taxon>Viridiplantae</taxon>
        <taxon>Streptophyta</taxon>
        <taxon>Embryophyta</taxon>
        <taxon>Tracheophyta</taxon>
        <taxon>Spermatophyta</taxon>
        <taxon>Magnoliopsida</taxon>
        <taxon>eudicotyledons</taxon>
        <taxon>Gunneridae</taxon>
        <taxon>Pentapetalae</taxon>
        <taxon>asterids</taxon>
        <taxon>campanulids</taxon>
        <taxon>Asterales</taxon>
        <taxon>Asteraceae</taxon>
        <taxon>Asteroideae</taxon>
        <taxon>Anthemideae</taxon>
        <taxon>Anthemidinae</taxon>
        <taxon>Tanacetum</taxon>
    </lineage>
</organism>
<reference evidence="3" key="1">
    <citation type="journal article" date="2022" name="Int. J. Mol. Sci.">
        <title>Draft Genome of Tanacetum Coccineum: Genomic Comparison of Closely Related Tanacetum-Family Plants.</title>
        <authorList>
            <person name="Yamashiro T."/>
            <person name="Shiraishi A."/>
            <person name="Nakayama K."/>
            <person name="Satake H."/>
        </authorList>
    </citation>
    <scope>NUCLEOTIDE SEQUENCE</scope>
</reference>
<feature type="coiled-coil region" evidence="1">
    <location>
        <begin position="396"/>
        <end position="430"/>
    </location>
</feature>